<comment type="catalytic activity">
    <reaction evidence="1 8">
        <text>1-(2-carboxyphenylamino)-1-deoxy-D-ribulose 5-phosphate + H(+) = (1S,2R)-1-C-(indol-3-yl)glycerol 3-phosphate + CO2 + H2O</text>
        <dbReference type="Rhea" id="RHEA:23476"/>
        <dbReference type="ChEBI" id="CHEBI:15377"/>
        <dbReference type="ChEBI" id="CHEBI:15378"/>
        <dbReference type="ChEBI" id="CHEBI:16526"/>
        <dbReference type="ChEBI" id="CHEBI:58613"/>
        <dbReference type="ChEBI" id="CHEBI:58866"/>
        <dbReference type="EC" id="4.1.1.48"/>
    </reaction>
</comment>
<dbReference type="EMBL" id="JBEPMM010000001">
    <property type="protein sequence ID" value="MET3690522.1"/>
    <property type="molecule type" value="Genomic_DNA"/>
</dbReference>
<dbReference type="PANTHER" id="PTHR22854">
    <property type="entry name" value="TRYPTOPHAN BIOSYNTHESIS PROTEIN"/>
    <property type="match status" value="1"/>
</dbReference>
<dbReference type="Proteomes" id="UP001549145">
    <property type="component" value="Unassembled WGS sequence"/>
</dbReference>
<dbReference type="NCBIfam" id="NF001377">
    <property type="entry name" value="PRK00278.2-4"/>
    <property type="match status" value="1"/>
</dbReference>
<keyword evidence="4 8" id="KW-0210">Decarboxylase</keyword>
<evidence type="ECO:0000313" key="11">
    <source>
        <dbReference type="Proteomes" id="UP001549145"/>
    </source>
</evidence>
<accession>A0ABV2KY68</accession>
<keyword evidence="6 8" id="KW-0057">Aromatic amino acid biosynthesis</keyword>
<reference evidence="10 11" key="1">
    <citation type="submission" date="2024-06" db="EMBL/GenBank/DDBJ databases">
        <title>Genomic Encyclopedia of Type Strains, Phase IV (KMG-IV): sequencing the most valuable type-strain genomes for metagenomic binning, comparative biology and taxonomic classification.</title>
        <authorList>
            <person name="Goeker M."/>
        </authorList>
    </citation>
    <scope>NUCLEOTIDE SEQUENCE [LARGE SCALE GENOMIC DNA]</scope>
    <source>
        <strain evidence="10 11">DSM 21331</strain>
    </source>
</reference>
<evidence type="ECO:0000256" key="6">
    <source>
        <dbReference type="ARBA" id="ARBA00023141"/>
    </source>
</evidence>
<dbReference type="RefSeq" id="WP_238277331.1">
    <property type="nucleotide sequence ID" value="NZ_BPQL01000021.1"/>
</dbReference>
<dbReference type="InterPro" id="IPR045186">
    <property type="entry name" value="Indole-3-glycerol_P_synth"/>
</dbReference>
<evidence type="ECO:0000313" key="10">
    <source>
        <dbReference type="EMBL" id="MET3690522.1"/>
    </source>
</evidence>
<comment type="similarity">
    <text evidence="8">Belongs to the TrpC family.</text>
</comment>
<dbReference type="Pfam" id="PF00218">
    <property type="entry name" value="IGPS"/>
    <property type="match status" value="1"/>
</dbReference>
<dbReference type="NCBIfam" id="NF001373">
    <property type="entry name" value="PRK00278.1-6"/>
    <property type="match status" value="1"/>
</dbReference>
<evidence type="ECO:0000256" key="1">
    <source>
        <dbReference type="ARBA" id="ARBA00001633"/>
    </source>
</evidence>
<dbReference type="PROSITE" id="PS00614">
    <property type="entry name" value="IGPS"/>
    <property type="match status" value="1"/>
</dbReference>
<dbReference type="Gene3D" id="3.20.20.70">
    <property type="entry name" value="Aldolase class I"/>
    <property type="match status" value="1"/>
</dbReference>
<dbReference type="InterPro" id="IPR011060">
    <property type="entry name" value="RibuloseP-bd_barrel"/>
</dbReference>
<dbReference type="InterPro" id="IPR013785">
    <property type="entry name" value="Aldolase_TIM"/>
</dbReference>
<comment type="caution">
    <text evidence="10">The sequence shown here is derived from an EMBL/GenBank/DDBJ whole genome shotgun (WGS) entry which is preliminary data.</text>
</comment>
<keyword evidence="5 8" id="KW-0822">Tryptophan biosynthesis</keyword>
<dbReference type="HAMAP" id="MF_00134_B">
    <property type="entry name" value="IGPS_B"/>
    <property type="match status" value="1"/>
</dbReference>
<dbReference type="CDD" id="cd00331">
    <property type="entry name" value="IGPS"/>
    <property type="match status" value="1"/>
</dbReference>
<keyword evidence="7 8" id="KW-0456">Lyase</keyword>
<evidence type="ECO:0000256" key="7">
    <source>
        <dbReference type="ARBA" id="ARBA00023239"/>
    </source>
</evidence>
<name>A0ABV2KY68_9HYPH</name>
<evidence type="ECO:0000256" key="4">
    <source>
        <dbReference type="ARBA" id="ARBA00022793"/>
    </source>
</evidence>
<evidence type="ECO:0000256" key="2">
    <source>
        <dbReference type="ARBA" id="ARBA00004696"/>
    </source>
</evidence>
<keyword evidence="11" id="KW-1185">Reference proteome</keyword>
<evidence type="ECO:0000259" key="9">
    <source>
        <dbReference type="Pfam" id="PF00218"/>
    </source>
</evidence>
<protein>
    <recommendedName>
        <fullName evidence="8">Indole-3-glycerol phosphate synthase</fullName>
        <shortName evidence="8">IGPS</shortName>
        <ecNumber evidence="8">4.1.1.48</ecNumber>
    </recommendedName>
</protein>
<feature type="domain" description="Indole-3-glycerol phosphate synthase" evidence="9">
    <location>
        <begin position="26"/>
        <end position="281"/>
    </location>
</feature>
<dbReference type="EC" id="4.1.1.48" evidence="8"/>
<organism evidence="10 11">
    <name type="scientific">Methylobacterium goesingense</name>
    <dbReference type="NCBI Taxonomy" id="243690"/>
    <lineage>
        <taxon>Bacteria</taxon>
        <taxon>Pseudomonadati</taxon>
        <taxon>Pseudomonadota</taxon>
        <taxon>Alphaproteobacteria</taxon>
        <taxon>Hyphomicrobiales</taxon>
        <taxon>Methylobacteriaceae</taxon>
        <taxon>Methylobacterium</taxon>
    </lineage>
</organism>
<dbReference type="InterPro" id="IPR001468">
    <property type="entry name" value="Indole-3-GlycerolPSynthase_CS"/>
</dbReference>
<dbReference type="SUPFAM" id="SSF51366">
    <property type="entry name" value="Ribulose-phoshate binding barrel"/>
    <property type="match status" value="1"/>
</dbReference>
<dbReference type="GO" id="GO:0004425">
    <property type="term" value="F:indole-3-glycerol-phosphate synthase activity"/>
    <property type="evidence" value="ECO:0007669"/>
    <property type="project" value="UniProtKB-EC"/>
</dbReference>
<dbReference type="NCBIfam" id="NF001370">
    <property type="entry name" value="PRK00278.1-2"/>
    <property type="match status" value="1"/>
</dbReference>
<sequence>MSEHKSPEPKSGAVPEVAPAERKDVLARIETYKRREIAEAKLRVPQTKLEKRIADVSAPRGFADAIAAHIAEKRPALIAEVKKASPSKGLIRADFDPAVLAAAYEAGGATCLSVLTDTPSFQGRPEYLTEARAACSLPVLRKDFLFEPYQVFEARAWGADCILVIMACLDDEEAAALVETADDLGMDVLVEVHDSEELARALPLGTRLIGINNRNLKTFEVSFETAIRLAEGVPADRIAVAESGIAGHADVVRLAESGLNTILVGESLMREADVTAATRRLLFGDAKA</sequence>
<keyword evidence="3 8" id="KW-0028">Amino-acid biosynthesis</keyword>
<dbReference type="PANTHER" id="PTHR22854:SF2">
    <property type="entry name" value="INDOLE-3-GLYCEROL-PHOSPHATE SYNTHASE"/>
    <property type="match status" value="1"/>
</dbReference>
<dbReference type="InterPro" id="IPR013798">
    <property type="entry name" value="Indole-3-glycerol_P_synth_dom"/>
</dbReference>
<gene>
    <name evidence="8" type="primary">trpC</name>
    <name evidence="10" type="ORF">ABID43_000041</name>
</gene>
<proteinExistence type="inferred from homology"/>
<evidence type="ECO:0000256" key="8">
    <source>
        <dbReference type="HAMAP-Rule" id="MF_00134"/>
    </source>
</evidence>
<evidence type="ECO:0000256" key="5">
    <source>
        <dbReference type="ARBA" id="ARBA00022822"/>
    </source>
</evidence>
<comment type="pathway">
    <text evidence="2 8">Amino-acid biosynthesis; L-tryptophan biosynthesis; L-tryptophan from chorismate: step 4/5.</text>
</comment>
<evidence type="ECO:0000256" key="3">
    <source>
        <dbReference type="ARBA" id="ARBA00022605"/>
    </source>
</evidence>